<keyword evidence="3 6" id="KW-0812">Transmembrane</keyword>
<dbReference type="InterPro" id="IPR000620">
    <property type="entry name" value="EamA_dom"/>
</dbReference>
<keyword evidence="2" id="KW-1003">Cell membrane</keyword>
<evidence type="ECO:0000256" key="5">
    <source>
        <dbReference type="ARBA" id="ARBA00023136"/>
    </source>
</evidence>
<keyword evidence="4 6" id="KW-1133">Transmembrane helix</keyword>
<evidence type="ECO:0000256" key="6">
    <source>
        <dbReference type="SAM" id="Phobius"/>
    </source>
</evidence>
<reference evidence="8" key="2">
    <citation type="submission" date="2020-09" db="EMBL/GenBank/DDBJ databases">
        <authorList>
            <person name="Sun Q."/>
            <person name="Kim S."/>
        </authorList>
    </citation>
    <scope>NUCLEOTIDE SEQUENCE</scope>
    <source>
        <strain evidence="8">KCTC 42249</strain>
    </source>
</reference>
<feature type="transmembrane region" description="Helical" evidence="6">
    <location>
        <begin position="246"/>
        <end position="265"/>
    </location>
</feature>
<organism evidence="8 9">
    <name type="scientific">Tianweitania populi</name>
    <dbReference type="NCBI Taxonomy" id="1607949"/>
    <lineage>
        <taxon>Bacteria</taxon>
        <taxon>Pseudomonadati</taxon>
        <taxon>Pseudomonadota</taxon>
        <taxon>Alphaproteobacteria</taxon>
        <taxon>Hyphomicrobiales</taxon>
        <taxon>Phyllobacteriaceae</taxon>
        <taxon>Tianweitania</taxon>
    </lineage>
</organism>
<dbReference type="RefSeq" id="WP_189505596.1">
    <property type="nucleotide sequence ID" value="NZ_BMZQ01000002.1"/>
</dbReference>
<dbReference type="Pfam" id="PF00892">
    <property type="entry name" value="EamA"/>
    <property type="match status" value="2"/>
</dbReference>
<feature type="transmembrane region" description="Helical" evidence="6">
    <location>
        <begin position="124"/>
        <end position="141"/>
    </location>
</feature>
<dbReference type="EMBL" id="BMZQ01000002">
    <property type="protein sequence ID" value="GHD19793.1"/>
    <property type="molecule type" value="Genomic_DNA"/>
</dbReference>
<dbReference type="InterPro" id="IPR050638">
    <property type="entry name" value="AA-Vitamin_Transporters"/>
</dbReference>
<feature type="domain" description="EamA" evidence="7">
    <location>
        <begin position="5"/>
        <end position="138"/>
    </location>
</feature>
<evidence type="ECO:0000259" key="7">
    <source>
        <dbReference type="Pfam" id="PF00892"/>
    </source>
</evidence>
<dbReference type="InterPro" id="IPR037185">
    <property type="entry name" value="EmrE-like"/>
</dbReference>
<evidence type="ECO:0000256" key="1">
    <source>
        <dbReference type="ARBA" id="ARBA00004651"/>
    </source>
</evidence>
<evidence type="ECO:0000313" key="8">
    <source>
        <dbReference type="EMBL" id="GHD19793.1"/>
    </source>
</evidence>
<dbReference type="AlphaFoldDB" id="A0A8J3GLN4"/>
<evidence type="ECO:0000256" key="4">
    <source>
        <dbReference type="ARBA" id="ARBA00022989"/>
    </source>
</evidence>
<feature type="transmembrane region" description="Helical" evidence="6">
    <location>
        <begin position="66"/>
        <end position="86"/>
    </location>
</feature>
<feature type="transmembrane region" description="Helical" evidence="6">
    <location>
        <begin position="98"/>
        <end position="117"/>
    </location>
</feature>
<comment type="caution">
    <text evidence="8">The sequence shown here is derived from an EMBL/GenBank/DDBJ whole genome shotgun (WGS) entry which is preliminary data.</text>
</comment>
<feature type="domain" description="EamA" evidence="7">
    <location>
        <begin position="153"/>
        <end position="286"/>
    </location>
</feature>
<feature type="transmembrane region" description="Helical" evidence="6">
    <location>
        <begin position="32"/>
        <end position="54"/>
    </location>
</feature>
<protein>
    <submittedName>
        <fullName evidence="8">Membrane protein</fullName>
    </submittedName>
</protein>
<feature type="transmembrane region" description="Helical" evidence="6">
    <location>
        <begin position="153"/>
        <end position="171"/>
    </location>
</feature>
<evidence type="ECO:0000256" key="3">
    <source>
        <dbReference type="ARBA" id="ARBA00022692"/>
    </source>
</evidence>
<reference evidence="8" key="1">
    <citation type="journal article" date="2014" name="Int. J. Syst. Evol. Microbiol.">
        <title>Complete genome sequence of Corynebacterium casei LMG S-19264T (=DSM 44701T), isolated from a smear-ripened cheese.</title>
        <authorList>
            <consortium name="US DOE Joint Genome Institute (JGI-PGF)"/>
            <person name="Walter F."/>
            <person name="Albersmeier A."/>
            <person name="Kalinowski J."/>
            <person name="Ruckert C."/>
        </authorList>
    </citation>
    <scope>NUCLEOTIDE SEQUENCE</scope>
    <source>
        <strain evidence="8">KCTC 42249</strain>
    </source>
</reference>
<dbReference type="SUPFAM" id="SSF103481">
    <property type="entry name" value="Multidrug resistance efflux transporter EmrE"/>
    <property type="match status" value="2"/>
</dbReference>
<keyword evidence="5 6" id="KW-0472">Membrane</keyword>
<accession>A0A8J3GLN4</accession>
<dbReference type="Proteomes" id="UP000630142">
    <property type="component" value="Unassembled WGS sequence"/>
</dbReference>
<dbReference type="PANTHER" id="PTHR32322:SF18">
    <property type="entry name" value="S-ADENOSYLMETHIONINE_S-ADENOSYLHOMOCYSTEINE TRANSPORTER"/>
    <property type="match status" value="1"/>
</dbReference>
<feature type="transmembrane region" description="Helical" evidence="6">
    <location>
        <begin position="216"/>
        <end position="234"/>
    </location>
</feature>
<feature type="transmembrane region" description="Helical" evidence="6">
    <location>
        <begin position="183"/>
        <end position="204"/>
    </location>
</feature>
<dbReference type="PANTHER" id="PTHR32322">
    <property type="entry name" value="INNER MEMBRANE TRANSPORTER"/>
    <property type="match status" value="1"/>
</dbReference>
<evidence type="ECO:0000256" key="2">
    <source>
        <dbReference type="ARBA" id="ARBA00022475"/>
    </source>
</evidence>
<keyword evidence="9" id="KW-1185">Reference proteome</keyword>
<gene>
    <name evidence="8" type="ORF">GCM10016234_31880</name>
</gene>
<proteinExistence type="predicted"/>
<dbReference type="GO" id="GO:0005886">
    <property type="term" value="C:plasma membrane"/>
    <property type="evidence" value="ECO:0007669"/>
    <property type="project" value="UniProtKB-SubCell"/>
</dbReference>
<feature type="transmembrane region" description="Helical" evidence="6">
    <location>
        <begin position="271"/>
        <end position="287"/>
    </location>
</feature>
<sequence>MRKTAYPLLALTMLLWAGNSIAGKLAVGHVSPMVLVTVRWGAVFLILLATQASQLKRDWALIRARWVYLLSWGAIGFTGFSVALYYALHFTTAVNTSILQGGMPLFVFAASFALFGSRVHLEQVLGFSLSFIGVLVIALRGEWANLVTLNVNFGDALMLLAIIAYGFYTAALKAKPMLHWTSLMIMLCLGATLSALPFLALEAASGSTILPDLEGSALIAFIVLFPSLLGQVLYIKGVELIGSNRAGLFINLLPLWGALLAVLILGEEFHLYHAIALAMILAGIALAERRSLTRP</sequence>
<comment type="subcellular location">
    <subcellularLocation>
        <location evidence="1">Cell membrane</location>
        <topology evidence="1">Multi-pass membrane protein</topology>
    </subcellularLocation>
</comment>
<evidence type="ECO:0000313" key="9">
    <source>
        <dbReference type="Proteomes" id="UP000630142"/>
    </source>
</evidence>
<name>A0A8J3GLN4_9HYPH</name>